<dbReference type="GO" id="GO:0003720">
    <property type="term" value="F:telomerase activity"/>
    <property type="evidence" value="ECO:0007669"/>
    <property type="project" value="InterPro"/>
</dbReference>
<dbReference type="OMA" id="SYKAVQW"/>
<evidence type="ECO:0000256" key="14">
    <source>
        <dbReference type="SAM" id="MobiDB-lite"/>
    </source>
</evidence>
<keyword evidence="6 13" id="KW-0548">Nucleotidyltransferase</keyword>
<dbReference type="Gene3D" id="3.30.70.2630">
    <property type="match status" value="1"/>
</dbReference>
<dbReference type="PRINTS" id="PR01365">
    <property type="entry name" value="TELOMERASERT"/>
</dbReference>
<evidence type="ECO:0000256" key="13">
    <source>
        <dbReference type="RuleBase" id="RU365061"/>
    </source>
</evidence>
<dbReference type="Pfam" id="PF21399">
    <property type="entry name" value="TERT_C"/>
    <property type="match status" value="1"/>
</dbReference>
<dbReference type="GO" id="GO:0046872">
    <property type="term" value="F:metal ion binding"/>
    <property type="evidence" value="ECO:0007669"/>
    <property type="project" value="UniProtKB-KW"/>
</dbReference>
<comment type="catalytic activity">
    <reaction evidence="12 13">
        <text>DNA(n) + a 2'-deoxyribonucleoside 5'-triphosphate = DNA(n+1) + diphosphate</text>
        <dbReference type="Rhea" id="RHEA:22508"/>
        <dbReference type="Rhea" id="RHEA-COMP:17339"/>
        <dbReference type="Rhea" id="RHEA-COMP:17340"/>
        <dbReference type="ChEBI" id="CHEBI:33019"/>
        <dbReference type="ChEBI" id="CHEBI:61560"/>
        <dbReference type="ChEBI" id="CHEBI:173112"/>
        <dbReference type="EC" id="2.7.7.49"/>
    </reaction>
</comment>
<keyword evidence="8 13" id="KW-0460">Magnesium</keyword>
<dbReference type="STRING" id="85681.V4TLS7"/>
<comment type="similarity">
    <text evidence="1 13">Belongs to the reverse transcriptase family. Telomerase subfamily.</text>
</comment>
<dbReference type="Gene3D" id="1.10.132.70">
    <property type="match status" value="1"/>
</dbReference>
<dbReference type="InterPro" id="IPR003545">
    <property type="entry name" value="Telomerase_RT"/>
</dbReference>
<dbReference type="GO" id="GO:0070034">
    <property type="term" value="F:telomerase RNA binding"/>
    <property type="evidence" value="ECO:0007669"/>
    <property type="project" value="TreeGrafter"/>
</dbReference>
<evidence type="ECO:0000256" key="2">
    <source>
        <dbReference type="ARBA" id="ARBA00012493"/>
    </source>
</evidence>
<dbReference type="PANTHER" id="PTHR12066:SF0">
    <property type="entry name" value="TELOMERASE REVERSE TRANSCRIPTASE"/>
    <property type="match status" value="1"/>
</dbReference>
<evidence type="ECO:0000256" key="7">
    <source>
        <dbReference type="ARBA" id="ARBA00022723"/>
    </source>
</evidence>
<evidence type="ECO:0000256" key="9">
    <source>
        <dbReference type="ARBA" id="ARBA00022895"/>
    </source>
</evidence>
<dbReference type="AlphaFoldDB" id="V4TLS7"/>
<dbReference type="SMART" id="SM00975">
    <property type="entry name" value="Telomerase_RBD"/>
    <property type="match status" value="1"/>
</dbReference>
<evidence type="ECO:0000256" key="8">
    <source>
        <dbReference type="ARBA" id="ARBA00022842"/>
    </source>
</evidence>
<dbReference type="PROSITE" id="PS50878">
    <property type="entry name" value="RT_POL"/>
    <property type="match status" value="1"/>
</dbReference>
<name>V4TLS7_CITCL</name>
<dbReference type="Pfam" id="PF12009">
    <property type="entry name" value="Telomerase_RBD"/>
    <property type="match status" value="1"/>
</dbReference>
<evidence type="ECO:0000256" key="4">
    <source>
        <dbReference type="ARBA" id="ARBA00022454"/>
    </source>
</evidence>
<dbReference type="SUPFAM" id="SSF56672">
    <property type="entry name" value="DNA/RNA polymerases"/>
    <property type="match status" value="1"/>
</dbReference>
<dbReference type="InterPro" id="IPR043502">
    <property type="entry name" value="DNA/RNA_pol_sf"/>
</dbReference>
<dbReference type="InterPro" id="IPR049139">
    <property type="entry name" value="TERT_C"/>
</dbReference>
<dbReference type="EC" id="2.7.7.49" evidence="2 13"/>
<dbReference type="Proteomes" id="UP000030687">
    <property type="component" value="Unassembled WGS sequence"/>
</dbReference>
<keyword evidence="11 13" id="KW-0539">Nucleus</keyword>
<keyword evidence="7 13" id="KW-0479">Metal-binding</keyword>
<keyword evidence="5 13" id="KW-0808">Transferase</keyword>
<feature type="region of interest" description="Disordered" evidence="14">
    <location>
        <begin position="188"/>
        <end position="226"/>
    </location>
</feature>
<dbReference type="KEGG" id="cic:CICLE_v10030541mg"/>
<comment type="function">
    <text evidence="13">Telomerase is a ribonucleoprotein enzyme essential for the replication of chromosome termini in most eukaryotes. It elongates telomeres. It is a reverse transcriptase that adds simple sequence repeats to chromosome ends by copying a template sequence within the RNA component of the enzyme.</text>
</comment>
<dbReference type="GO" id="GO:0000333">
    <property type="term" value="C:telomerase catalytic core complex"/>
    <property type="evidence" value="ECO:0007669"/>
    <property type="project" value="TreeGrafter"/>
</dbReference>
<evidence type="ECO:0000313" key="16">
    <source>
        <dbReference type="EMBL" id="ESR50751.1"/>
    </source>
</evidence>
<feature type="domain" description="Reverse transcriptase" evidence="15">
    <location>
        <begin position="633"/>
        <end position="1011"/>
    </location>
</feature>
<dbReference type="Gramene" id="ESR50751">
    <property type="protein sequence ID" value="ESR50751"/>
    <property type="gene ID" value="CICLE_v10030541mg"/>
</dbReference>
<dbReference type="FunFam" id="3.30.70.2630:FF:000002">
    <property type="entry name" value="Telomerase reverse transcriptase"/>
    <property type="match status" value="1"/>
</dbReference>
<dbReference type="FunCoup" id="V4TLS7">
    <property type="interactions" value="177"/>
</dbReference>
<dbReference type="Gene3D" id="1.10.357.90">
    <property type="match status" value="1"/>
</dbReference>
<evidence type="ECO:0000256" key="11">
    <source>
        <dbReference type="ARBA" id="ARBA00023242"/>
    </source>
</evidence>
<evidence type="ECO:0000259" key="15">
    <source>
        <dbReference type="PROSITE" id="PS50878"/>
    </source>
</evidence>
<keyword evidence="4 13" id="KW-0158">Chromosome</keyword>
<evidence type="ECO:0000256" key="5">
    <source>
        <dbReference type="ARBA" id="ARBA00022679"/>
    </source>
</evidence>
<sequence>MGKKNKRRVPEVLWRLYRDRARSLSHTVTYLFTQTQLPPSNSNTSGAEDDMSFLLKHNDPTDYRNLLNNCYIVINDNARPLPSHFSLRNRWSQHQIVKKTIEMIMSENPVSSNVISSAYDKENCSSFIFELLTGPAWCLLLKRVGDDLMVYLLKHSSIFLPLPHKKHHQVAGPPINDICRKLSNQTANSHCRSPSLVPFGPRKKRKRVDNVSPISERQPANSSVRESEKASSINCVGCNGKSCLRPFSEPSLYSHGQLIFSRDATKTNSVFVLKNKGDSDGRLQETSKQVTAKSRKRFRPFSWQHRRNRRQINFEEPTPSRTACTVKDGLHGRLQYDFNNRVRLQRLFSWKKLRDDFDFWLKIIFNITFYILNSLKPSSADAKFLIRKIFGLSDVNLGAESIPCSHSNGFCLVGSTCLFHSLVKLVKILIRRSQCCQHLRLLDKHCAIPSFEQKSSVEGIKSYCLKSQVVSFLWAVCRSIIPADLLGTPANWRVLRRNISRFIGLRRFEKFSLKQCVHKLKTSKFPFLSNKHSSCYLNAQILKAATGQNVTIHKEFSKVNDAFLNMKNELLMNWISWFFSFLVVPLVQANFYITEIEHGKKDIYYYRKSVWKKLTDKAITYLKDRSYNYLDDAAVRSVINKRSFGFSKLRLLPKENSIRMLANLKASSRMLAEKSCSEATSSRMWKKAQLDYKSVKFDHFKPVNYVLRDAHVVLKGLLQKEQDKLGSSVFDYNDVYRKYCSFLIGLRKESITVPGVFLVVSDVSKAFDSIDQDKLLRVMNDLILKDEYILEQSCQVVCMKKSLWVHGNSILTDENTSTSYTRLTNSLTFPSSQRILVSQGLSRSVKKEKLFFILNEHVKRNLLQFDNKFYLQGIGIPQGSVVSSLLCSLYYGDMERNVLYPFIEKIRESATEVLSGSHSSEQINGDETTSSFPNYMLLRFIDDFLFISTSRKQAAYFFSRLQRGFREYNCYMNEEKYGVNFDIGDKLGLSSNRVFVGHDGITFLRWSGLLINSSTLEVQGDYTRYLNNHLSSTLTVCWQGKPAKHLKSRLRGFMGPKCHPIFFDSNINSAAVVRLNMYQAFLLLAMKFHCYISNLSYICNLSATSYLKIIEGSFRYVHVLIKRRMASLSIGPNICPTFTLEEGEVEWLGLHAYVQILKRKQSRHRELVSLLRSKLLRHRITGVVSCELKYAVEASHSFLIWKIKY</sequence>
<evidence type="ECO:0000256" key="6">
    <source>
        <dbReference type="ARBA" id="ARBA00022695"/>
    </source>
</evidence>
<reference evidence="16 17" key="1">
    <citation type="submission" date="2013-10" db="EMBL/GenBank/DDBJ databases">
        <authorList>
            <consortium name="International Citrus Genome Consortium"/>
            <person name="Jenkins J."/>
            <person name="Schmutz J."/>
            <person name="Prochnik S."/>
            <person name="Rokhsar D."/>
            <person name="Gmitter F."/>
            <person name="Ollitrault P."/>
            <person name="Machado M."/>
            <person name="Talon M."/>
            <person name="Wincker P."/>
            <person name="Jaillon O."/>
            <person name="Morgante M."/>
        </authorList>
    </citation>
    <scope>NUCLEOTIDE SEQUENCE</scope>
    <source>
        <strain evidence="17">cv. Clemenules</strain>
    </source>
</reference>
<proteinExistence type="inferred from homology"/>
<dbReference type="InterPro" id="IPR000477">
    <property type="entry name" value="RT_dom"/>
</dbReference>
<gene>
    <name evidence="16" type="ORF">CICLE_v10030541mg</name>
</gene>
<evidence type="ECO:0000256" key="10">
    <source>
        <dbReference type="ARBA" id="ARBA00022918"/>
    </source>
</evidence>
<dbReference type="GO" id="GO:0042162">
    <property type="term" value="F:telomeric DNA binding"/>
    <property type="evidence" value="ECO:0007669"/>
    <property type="project" value="TreeGrafter"/>
</dbReference>
<accession>V4TLS7</accession>
<keyword evidence="17" id="KW-1185">Reference proteome</keyword>
<evidence type="ECO:0000256" key="12">
    <source>
        <dbReference type="ARBA" id="ARBA00048173"/>
    </source>
</evidence>
<comment type="subcellular location">
    <subcellularLocation>
        <location evidence="13">Nucleus</location>
    </subcellularLocation>
    <subcellularLocation>
        <location evidence="13">Chromosome</location>
        <location evidence="13">Telomere</location>
    </subcellularLocation>
</comment>
<protein>
    <recommendedName>
        <fullName evidence="3 13">Telomerase reverse transcriptase</fullName>
        <ecNumber evidence="2 13">2.7.7.49</ecNumber>
    </recommendedName>
    <alternativeName>
        <fullName evidence="13">Telomerase catalytic subunit</fullName>
    </alternativeName>
</protein>
<dbReference type="GO" id="GO:0007004">
    <property type="term" value="P:telomere maintenance via telomerase"/>
    <property type="evidence" value="ECO:0007669"/>
    <property type="project" value="TreeGrafter"/>
</dbReference>
<evidence type="ECO:0000313" key="17">
    <source>
        <dbReference type="Proteomes" id="UP000030687"/>
    </source>
</evidence>
<dbReference type="InParanoid" id="V4TLS7"/>
<evidence type="ECO:0000256" key="3">
    <source>
        <dbReference type="ARBA" id="ARBA00016182"/>
    </source>
</evidence>
<dbReference type="PANTHER" id="PTHR12066">
    <property type="entry name" value="TELOMERASE REVERSE TRANSCRIPTASE"/>
    <property type="match status" value="1"/>
</dbReference>
<dbReference type="InterPro" id="IPR021891">
    <property type="entry name" value="Telomerase_RBD"/>
</dbReference>
<feature type="compositionally biased region" description="Polar residues" evidence="14">
    <location>
        <begin position="212"/>
        <end position="226"/>
    </location>
</feature>
<dbReference type="eggNOG" id="KOG1005">
    <property type="taxonomic scope" value="Eukaryota"/>
</dbReference>
<dbReference type="EMBL" id="KI536726">
    <property type="protein sequence ID" value="ESR50751.1"/>
    <property type="molecule type" value="Genomic_DNA"/>
</dbReference>
<organism evidence="16 17">
    <name type="scientific">Citrus clementina</name>
    <name type="common">Clementine</name>
    <name type="synonym">Citrus deliciosa x Citrus sinensis</name>
    <dbReference type="NCBI Taxonomy" id="85681"/>
    <lineage>
        <taxon>Eukaryota</taxon>
        <taxon>Viridiplantae</taxon>
        <taxon>Streptophyta</taxon>
        <taxon>Embryophyta</taxon>
        <taxon>Tracheophyta</taxon>
        <taxon>Spermatophyta</taxon>
        <taxon>Magnoliopsida</taxon>
        <taxon>eudicotyledons</taxon>
        <taxon>Gunneridae</taxon>
        <taxon>Pentapetalae</taxon>
        <taxon>rosids</taxon>
        <taxon>malvids</taxon>
        <taxon>Sapindales</taxon>
        <taxon>Rutaceae</taxon>
        <taxon>Aurantioideae</taxon>
        <taxon>Citrus</taxon>
    </lineage>
</organism>
<keyword evidence="10 13" id="KW-0695">RNA-directed DNA polymerase</keyword>
<keyword evidence="9 13" id="KW-0779">Telomere</keyword>
<dbReference type="CDD" id="cd01648">
    <property type="entry name" value="TERT"/>
    <property type="match status" value="1"/>
</dbReference>
<evidence type="ECO:0000256" key="1">
    <source>
        <dbReference type="ARBA" id="ARBA00008001"/>
    </source>
</evidence>
<dbReference type="GO" id="GO:0000781">
    <property type="term" value="C:chromosome, telomeric region"/>
    <property type="evidence" value="ECO:0007669"/>
    <property type="project" value="UniProtKB-SubCell"/>
</dbReference>